<gene>
    <name evidence="1" type="ORF">POM88_035039</name>
</gene>
<accession>A0AAD8HKF1</accession>
<proteinExistence type="predicted"/>
<dbReference type="AlphaFoldDB" id="A0AAD8HKF1"/>
<reference evidence="1" key="1">
    <citation type="submission" date="2023-02" db="EMBL/GenBank/DDBJ databases">
        <title>Genome of toxic invasive species Heracleum sosnowskyi carries increased number of genes despite the absence of recent whole-genome duplications.</title>
        <authorList>
            <person name="Schelkunov M."/>
            <person name="Shtratnikova V."/>
            <person name="Makarenko M."/>
            <person name="Klepikova A."/>
            <person name="Omelchenko D."/>
            <person name="Novikova G."/>
            <person name="Obukhova E."/>
            <person name="Bogdanov V."/>
            <person name="Penin A."/>
            <person name="Logacheva M."/>
        </authorList>
    </citation>
    <scope>NUCLEOTIDE SEQUENCE</scope>
    <source>
        <strain evidence="1">Hsosn_3</strain>
        <tissue evidence="1">Leaf</tissue>
    </source>
</reference>
<dbReference type="Proteomes" id="UP001237642">
    <property type="component" value="Unassembled WGS sequence"/>
</dbReference>
<sequence length="103" mass="12055">MLCDHWSSTQFQERASKNTINQSKKKWNSKNVSVSTVRHHIRRGMELTLSTGQIETCRQNHFGENGWTGPELEKLYEHMMTLKEAYSLEELSDKEILEMVLGR</sequence>
<reference evidence="1" key="2">
    <citation type="submission" date="2023-05" db="EMBL/GenBank/DDBJ databases">
        <authorList>
            <person name="Schelkunov M.I."/>
        </authorList>
    </citation>
    <scope>NUCLEOTIDE SEQUENCE</scope>
    <source>
        <strain evidence="1">Hsosn_3</strain>
        <tissue evidence="1">Leaf</tissue>
    </source>
</reference>
<evidence type="ECO:0000313" key="2">
    <source>
        <dbReference type="Proteomes" id="UP001237642"/>
    </source>
</evidence>
<dbReference type="EMBL" id="JAUIZM010000008">
    <property type="protein sequence ID" value="KAK1368947.1"/>
    <property type="molecule type" value="Genomic_DNA"/>
</dbReference>
<name>A0AAD8HKF1_9APIA</name>
<organism evidence="1 2">
    <name type="scientific">Heracleum sosnowskyi</name>
    <dbReference type="NCBI Taxonomy" id="360622"/>
    <lineage>
        <taxon>Eukaryota</taxon>
        <taxon>Viridiplantae</taxon>
        <taxon>Streptophyta</taxon>
        <taxon>Embryophyta</taxon>
        <taxon>Tracheophyta</taxon>
        <taxon>Spermatophyta</taxon>
        <taxon>Magnoliopsida</taxon>
        <taxon>eudicotyledons</taxon>
        <taxon>Gunneridae</taxon>
        <taxon>Pentapetalae</taxon>
        <taxon>asterids</taxon>
        <taxon>campanulids</taxon>
        <taxon>Apiales</taxon>
        <taxon>Apiaceae</taxon>
        <taxon>Apioideae</taxon>
        <taxon>apioid superclade</taxon>
        <taxon>Tordylieae</taxon>
        <taxon>Tordyliinae</taxon>
        <taxon>Heracleum</taxon>
    </lineage>
</organism>
<protein>
    <submittedName>
        <fullName evidence="1">Uncharacterized protein</fullName>
    </submittedName>
</protein>
<keyword evidence="2" id="KW-1185">Reference proteome</keyword>
<comment type="caution">
    <text evidence="1">The sequence shown here is derived from an EMBL/GenBank/DDBJ whole genome shotgun (WGS) entry which is preliminary data.</text>
</comment>
<evidence type="ECO:0000313" key="1">
    <source>
        <dbReference type="EMBL" id="KAK1368947.1"/>
    </source>
</evidence>